<name>A0AAQ1SMH1_LEPIR</name>
<dbReference type="EMBL" id="OEJX01000008">
    <property type="protein sequence ID" value="SOR60353.1"/>
    <property type="molecule type" value="Genomic_DNA"/>
</dbReference>
<protein>
    <submittedName>
        <fullName evidence="1">Uncharacterized protein</fullName>
    </submittedName>
</protein>
<accession>A0AAQ1SMH1</accession>
<proteinExistence type="predicted"/>
<organism evidence="1 2">
    <name type="scientific">Leptospira interrogans serovar Manilae</name>
    <dbReference type="NCBI Taxonomy" id="214675"/>
    <lineage>
        <taxon>Bacteria</taxon>
        <taxon>Pseudomonadati</taxon>
        <taxon>Spirochaetota</taxon>
        <taxon>Spirochaetia</taxon>
        <taxon>Leptospirales</taxon>
        <taxon>Leptospiraceae</taxon>
        <taxon>Leptospira</taxon>
    </lineage>
</organism>
<dbReference type="Proteomes" id="UP000234460">
    <property type="component" value="Chromosome LMANV2"/>
</dbReference>
<evidence type="ECO:0000313" key="1">
    <source>
        <dbReference type="EMBL" id="SOR60353.1"/>
    </source>
</evidence>
<dbReference type="AlphaFoldDB" id="A0AAQ1SMH1"/>
<comment type="caution">
    <text evidence="1">The sequence shown here is derived from an EMBL/GenBank/DDBJ whole genome shotgun (WGS) entry which is preliminary data.</text>
</comment>
<gene>
    <name evidence="1" type="ORF">LMANV2_160046</name>
</gene>
<sequence length="45" mass="5684">MEELLFRVIQYRVLKFLPINEDSILNLRYFDMYEDDRNKRRITCL</sequence>
<evidence type="ECO:0000313" key="2">
    <source>
        <dbReference type="Proteomes" id="UP000234460"/>
    </source>
</evidence>
<reference evidence="1 2" key="1">
    <citation type="submission" date="2017-11" db="EMBL/GenBank/DDBJ databases">
        <authorList>
            <person name="Lechat P."/>
        </authorList>
    </citation>
    <scope>NUCLEOTIDE SEQUENCE [LARGE SCALE GENOMIC DNA]</scope>
    <source>
        <strain evidence="1">L495</strain>
    </source>
</reference>